<dbReference type="EMBL" id="KV417615">
    <property type="protein sequence ID" value="KZP14565.1"/>
    <property type="molecule type" value="Genomic_DNA"/>
</dbReference>
<reference evidence="8 9" key="1">
    <citation type="journal article" date="2016" name="Mol. Biol. Evol.">
        <title>Comparative Genomics of Early-Diverging Mushroom-Forming Fungi Provides Insights into the Origins of Lignocellulose Decay Capabilities.</title>
        <authorList>
            <person name="Nagy L.G."/>
            <person name="Riley R."/>
            <person name="Tritt A."/>
            <person name="Adam C."/>
            <person name="Daum C."/>
            <person name="Floudas D."/>
            <person name="Sun H."/>
            <person name="Yadav J.S."/>
            <person name="Pangilinan J."/>
            <person name="Larsson K.H."/>
            <person name="Matsuura K."/>
            <person name="Barry K."/>
            <person name="Labutti K."/>
            <person name="Kuo R."/>
            <person name="Ohm R.A."/>
            <person name="Bhattacharya S.S."/>
            <person name="Shirouzu T."/>
            <person name="Yoshinaga Y."/>
            <person name="Martin F.M."/>
            <person name="Grigoriev I.V."/>
            <person name="Hibbett D.S."/>
        </authorList>
    </citation>
    <scope>NUCLEOTIDE SEQUENCE [LARGE SCALE GENOMIC DNA]</scope>
    <source>
        <strain evidence="8 9">CBS 109695</strain>
    </source>
</reference>
<dbReference type="InterPro" id="IPR005829">
    <property type="entry name" value="Sugar_transporter_CS"/>
</dbReference>
<feature type="domain" description="Major facilitator superfamily (MFS) profile" evidence="7">
    <location>
        <begin position="1"/>
        <end position="195"/>
    </location>
</feature>
<dbReference type="InterPro" id="IPR036259">
    <property type="entry name" value="MFS_trans_sf"/>
</dbReference>
<keyword evidence="3 6" id="KW-0812">Transmembrane</keyword>
<dbReference type="InterPro" id="IPR050360">
    <property type="entry name" value="MFS_Sugar_Transporters"/>
</dbReference>
<sequence>MSGPNTATDAQYYPTPSPIGSFYGQPNFLKRFGTPVPGTVNGYIIPAEWQAALSNGSSAGGILGLMLNGWAAERFGAKKVMLTSLVALTGFIFIMVFADSLTMLVIGEVFCGISWGVFQTLTTCYASEVCPIQLRGYLTAYVNLAWGVGILLSSGVVKATIPIASNWSWRLPFVVQWVWIPPLMCIVHRVPKSPW</sequence>
<evidence type="ECO:0000313" key="9">
    <source>
        <dbReference type="Proteomes" id="UP000076532"/>
    </source>
</evidence>
<dbReference type="SUPFAM" id="SSF103473">
    <property type="entry name" value="MFS general substrate transporter"/>
    <property type="match status" value="1"/>
</dbReference>
<accession>A0A166DCP5</accession>
<dbReference type="Gene3D" id="1.20.1250.20">
    <property type="entry name" value="MFS general substrate transporter like domains"/>
    <property type="match status" value="1"/>
</dbReference>
<name>A0A166DCP5_9AGAM</name>
<dbReference type="OrthoDB" id="6612291at2759"/>
<proteinExistence type="inferred from homology"/>
<dbReference type="PROSITE" id="PS00217">
    <property type="entry name" value="SUGAR_TRANSPORT_2"/>
    <property type="match status" value="1"/>
</dbReference>
<dbReference type="Pfam" id="PF00083">
    <property type="entry name" value="Sugar_tr"/>
    <property type="match status" value="1"/>
</dbReference>
<evidence type="ECO:0000259" key="7">
    <source>
        <dbReference type="PROSITE" id="PS50850"/>
    </source>
</evidence>
<evidence type="ECO:0000256" key="2">
    <source>
        <dbReference type="ARBA" id="ARBA00010992"/>
    </source>
</evidence>
<dbReference type="STRING" id="436010.A0A166DCP5"/>
<evidence type="ECO:0000256" key="3">
    <source>
        <dbReference type="ARBA" id="ARBA00022692"/>
    </source>
</evidence>
<comment type="similarity">
    <text evidence="2">Belongs to the major facilitator superfamily. Sugar transporter (TC 2.A.1.1) family.</text>
</comment>
<dbReference type="PROSITE" id="PS50850">
    <property type="entry name" value="MFS"/>
    <property type="match status" value="1"/>
</dbReference>
<keyword evidence="4 6" id="KW-1133">Transmembrane helix</keyword>
<evidence type="ECO:0000313" key="8">
    <source>
        <dbReference type="EMBL" id="KZP14565.1"/>
    </source>
</evidence>
<evidence type="ECO:0000256" key="1">
    <source>
        <dbReference type="ARBA" id="ARBA00004141"/>
    </source>
</evidence>
<organism evidence="8 9">
    <name type="scientific">Athelia psychrophila</name>
    <dbReference type="NCBI Taxonomy" id="1759441"/>
    <lineage>
        <taxon>Eukaryota</taxon>
        <taxon>Fungi</taxon>
        <taxon>Dikarya</taxon>
        <taxon>Basidiomycota</taxon>
        <taxon>Agaricomycotina</taxon>
        <taxon>Agaricomycetes</taxon>
        <taxon>Agaricomycetidae</taxon>
        <taxon>Atheliales</taxon>
        <taxon>Atheliaceae</taxon>
        <taxon>Athelia</taxon>
    </lineage>
</organism>
<dbReference type="PANTHER" id="PTHR48022">
    <property type="entry name" value="PLASTIDIC GLUCOSE TRANSPORTER 4"/>
    <property type="match status" value="1"/>
</dbReference>
<dbReference type="InterPro" id="IPR005828">
    <property type="entry name" value="MFS_sugar_transport-like"/>
</dbReference>
<gene>
    <name evidence="8" type="ORF">FIBSPDRAFT_1048688</name>
</gene>
<protein>
    <submittedName>
        <fullName evidence="8">General substrate transporter</fullName>
    </submittedName>
</protein>
<evidence type="ECO:0000256" key="4">
    <source>
        <dbReference type="ARBA" id="ARBA00022989"/>
    </source>
</evidence>
<dbReference type="GO" id="GO:0016020">
    <property type="term" value="C:membrane"/>
    <property type="evidence" value="ECO:0007669"/>
    <property type="project" value="UniProtKB-SubCell"/>
</dbReference>
<keyword evidence="5 6" id="KW-0472">Membrane</keyword>
<dbReference type="InterPro" id="IPR020846">
    <property type="entry name" value="MFS_dom"/>
</dbReference>
<dbReference type="GO" id="GO:0005351">
    <property type="term" value="F:carbohydrate:proton symporter activity"/>
    <property type="evidence" value="ECO:0007669"/>
    <property type="project" value="TreeGrafter"/>
</dbReference>
<dbReference type="PANTHER" id="PTHR48022:SF53">
    <property type="entry name" value="ALPHA-GLUCOSIDE TRANSPORTER, PUTATIVE (AFU_ORTHOLOGUE AFUA_3G01700)-RELATED"/>
    <property type="match status" value="1"/>
</dbReference>
<comment type="subcellular location">
    <subcellularLocation>
        <location evidence="1">Membrane</location>
        <topology evidence="1">Multi-pass membrane protein</topology>
    </subcellularLocation>
</comment>
<evidence type="ECO:0000256" key="6">
    <source>
        <dbReference type="SAM" id="Phobius"/>
    </source>
</evidence>
<keyword evidence="9" id="KW-1185">Reference proteome</keyword>
<feature type="transmembrane region" description="Helical" evidence="6">
    <location>
        <begin position="80"/>
        <end position="98"/>
    </location>
</feature>
<feature type="transmembrane region" description="Helical" evidence="6">
    <location>
        <begin position="138"/>
        <end position="161"/>
    </location>
</feature>
<dbReference type="Proteomes" id="UP000076532">
    <property type="component" value="Unassembled WGS sequence"/>
</dbReference>
<dbReference type="AlphaFoldDB" id="A0A166DCP5"/>
<evidence type="ECO:0000256" key="5">
    <source>
        <dbReference type="ARBA" id="ARBA00023136"/>
    </source>
</evidence>